<accession>E2ZCJ6</accession>
<evidence type="ECO:0000256" key="16">
    <source>
        <dbReference type="PIRSR" id="PIRSR006769-1"/>
    </source>
</evidence>
<evidence type="ECO:0000256" key="5">
    <source>
        <dbReference type="ARBA" id="ARBA00007417"/>
    </source>
</evidence>
<feature type="active site" description="Proton donor" evidence="16">
    <location>
        <position position="46"/>
    </location>
</feature>
<dbReference type="eggNOG" id="COG0117">
    <property type="taxonomic scope" value="Bacteria"/>
</dbReference>
<feature type="binding site" evidence="17">
    <location>
        <position position="164"/>
    </location>
    <ligand>
        <name>NADP(+)</name>
        <dbReference type="ChEBI" id="CHEBI:58349"/>
    </ligand>
</feature>
<dbReference type="SUPFAM" id="SSF53597">
    <property type="entry name" value="Dihydrofolate reductase-like"/>
    <property type="match status" value="1"/>
</dbReference>
<dbReference type="AlphaFoldDB" id="E2ZCJ6"/>
<feature type="binding site" evidence="17">
    <location>
        <position position="292"/>
    </location>
    <ligand>
        <name>substrate</name>
    </ligand>
</feature>
<evidence type="ECO:0000256" key="14">
    <source>
        <dbReference type="ARBA" id="ARBA00049886"/>
    </source>
</evidence>
<protein>
    <recommendedName>
        <fullName evidence="15">Riboflavin biosynthesis protein RibD</fullName>
    </recommendedName>
    <domain>
        <recommendedName>
            <fullName evidence="15">Diaminohydroxyphosphoribosylaminopyrimidine deaminase</fullName>
            <shortName evidence="15">DRAP deaminase</shortName>
            <ecNumber evidence="15">3.5.4.26</ecNumber>
        </recommendedName>
        <alternativeName>
            <fullName evidence="15">Riboflavin-specific deaminase</fullName>
        </alternativeName>
    </domain>
    <domain>
        <recommendedName>
            <fullName evidence="15">5-amino-6-(5-phosphoribosylamino)uracil reductase</fullName>
            <ecNumber evidence="15">1.1.1.193</ecNumber>
        </recommendedName>
        <alternativeName>
            <fullName evidence="15">HTP reductase</fullName>
        </alternativeName>
    </domain>
</protein>
<dbReference type="STRING" id="706434.HMPREF9429_01368"/>
<evidence type="ECO:0000256" key="1">
    <source>
        <dbReference type="ARBA" id="ARBA00002151"/>
    </source>
</evidence>
<evidence type="ECO:0000256" key="4">
    <source>
        <dbReference type="ARBA" id="ARBA00005259"/>
    </source>
</evidence>
<dbReference type="InterPro" id="IPR024072">
    <property type="entry name" value="DHFR-like_dom_sf"/>
</dbReference>
<dbReference type="InterPro" id="IPR002734">
    <property type="entry name" value="RibDG_C"/>
</dbReference>
<evidence type="ECO:0000256" key="7">
    <source>
        <dbReference type="ARBA" id="ARBA00022723"/>
    </source>
</evidence>
<comment type="cofactor">
    <cofactor evidence="15 18">
        <name>Zn(2+)</name>
        <dbReference type="ChEBI" id="CHEBI:29105"/>
    </cofactor>
    <text evidence="15 18">Binds 1 zinc ion.</text>
</comment>
<feature type="domain" description="CMP/dCMP-type deaminase" evidence="19">
    <location>
        <begin position="1"/>
        <end position="116"/>
    </location>
</feature>
<dbReference type="InterPro" id="IPR011549">
    <property type="entry name" value="RibD_C"/>
</dbReference>
<feature type="binding site" evidence="18">
    <location>
        <position position="44"/>
    </location>
    <ligand>
        <name>Zn(2+)</name>
        <dbReference type="ChEBI" id="CHEBI:29105"/>
        <note>catalytic</note>
    </ligand>
</feature>
<dbReference type="GO" id="GO:0009231">
    <property type="term" value="P:riboflavin biosynthetic process"/>
    <property type="evidence" value="ECO:0007669"/>
    <property type="project" value="UniProtKB-UniPathway"/>
</dbReference>
<feature type="binding site" evidence="17">
    <location>
        <position position="162"/>
    </location>
    <ligand>
        <name>substrate</name>
    </ligand>
</feature>
<dbReference type="HOGENOM" id="CLU_036590_1_2_9"/>
<keyword evidence="11 15" id="KW-0560">Oxidoreductase</keyword>
<keyword evidence="7 15" id="KW-0479">Metal-binding</keyword>
<dbReference type="SUPFAM" id="SSF53927">
    <property type="entry name" value="Cytidine deaminase-like"/>
    <property type="match status" value="1"/>
</dbReference>
<dbReference type="PROSITE" id="PS00903">
    <property type="entry name" value="CYT_DCMP_DEAMINASES_1"/>
    <property type="match status" value="1"/>
</dbReference>
<dbReference type="NCBIfam" id="TIGR00326">
    <property type="entry name" value="eubact_ribD"/>
    <property type="match status" value="1"/>
</dbReference>
<dbReference type="NCBIfam" id="TIGR00227">
    <property type="entry name" value="ribD_Cterm"/>
    <property type="match status" value="1"/>
</dbReference>
<dbReference type="PIRSF" id="PIRSF006769">
    <property type="entry name" value="RibD"/>
    <property type="match status" value="1"/>
</dbReference>
<organism evidence="20 21">
    <name type="scientific">Megasphaera micronuciformis F0359</name>
    <dbReference type="NCBI Taxonomy" id="706434"/>
    <lineage>
        <taxon>Bacteria</taxon>
        <taxon>Bacillati</taxon>
        <taxon>Bacillota</taxon>
        <taxon>Negativicutes</taxon>
        <taxon>Veillonellales</taxon>
        <taxon>Veillonellaceae</taxon>
        <taxon>Megasphaera</taxon>
    </lineage>
</organism>
<keyword evidence="9 15" id="KW-0862">Zinc</keyword>
<feature type="binding site" evidence="17">
    <location>
        <position position="178"/>
    </location>
    <ligand>
        <name>substrate</name>
    </ligand>
</feature>
<comment type="pathway">
    <text evidence="2 15">Cofactor biosynthesis; riboflavin biosynthesis; 5-amino-6-(D-ribitylamino)uracil from GTP: step 2/4.</text>
</comment>
<comment type="catalytic activity">
    <reaction evidence="13 15">
        <text>5-amino-6-(5-phospho-D-ribitylamino)uracil + NADP(+) = 5-amino-6-(5-phospho-D-ribosylamino)uracil + NADPH + H(+)</text>
        <dbReference type="Rhea" id="RHEA:17845"/>
        <dbReference type="ChEBI" id="CHEBI:15378"/>
        <dbReference type="ChEBI" id="CHEBI:57783"/>
        <dbReference type="ChEBI" id="CHEBI:58349"/>
        <dbReference type="ChEBI" id="CHEBI:58421"/>
        <dbReference type="ChEBI" id="CHEBI:58453"/>
        <dbReference type="EC" id="1.1.1.193"/>
    </reaction>
</comment>
<dbReference type="EMBL" id="AECS01000037">
    <property type="protein sequence ID" value="EFQ04183.1"/>
    <property type="molecule type" value="Genomic_DNA"/>
</dbReference>
<feature type="binding site" evidence="17">
    <location>
        <position position="220"/>
    </location>
    <ligand>
        <name>NADP(+)</name>
        <dbReference type="ChEBI" id="CHEBI:58349"/>
    </ligand>
</feature>
<evidence type="ECO:0000256" key="13">
    <source>
        <dbReference type="ARBA" id="ARBA00049861"/>
    </source>
</evidence>
<keyword evidence="12" id="KW-0511">Multifunctional enzyme</keyword>
<feature type="binding site" evidence="17">
    <location>
        <position position="148"/>
    </location>
    <ligand>
        <name>NADP(+)</name>
        <dbReference type="ChEBI" id="CHEBI:58349"/>
    </ligand>
</feature>
<evidence type="ECO:0000256" key="10">
    <source>
        <dbReference type="ARBA" id="ARBA00022857"/>
    </source>
</evidence>
<evidence type="ECO:0000256" key="8">
    <source>
        <dbReference type="ARBA" id="ARBA00022801"/>
    </source>
</evidence>
<keyword evidence="8 15" id="KW-0378">Hydrolase</keyword>
<evidence type="ECO:0000256" key="17">
    <source>
        <dbReference type="PIRSR" id="PIRSR006769-2"/>
    </source>
</evidence>
<dbReference type="Proteomes" id="UP000003195">
    <property type="component" value="Unassembled WGS sequence"/>
</dbReference>
<dbReference type="GO" id="GO:0008270">
    <property type="term" value="F:zinc ion binding"/>
    <property type="evidence" value="ECO:0007669"/>
    <property type="project" value="InterPro"/>
</dbReference>
<dbReference type="InterPro" id="IPR050765">
    <property type="entry name" value="Riboflavin_Biosynth_HTPR"/>
</dbReference>
<dbReference type="eggNOG" id="COG1985">
    <property type="taxonomic scope" value="Bacteria"/>
</dbReference>
<evidence type="ECO:0000256" key="15">
    <source>
        <dbReference type="PIRNR" id="PIRNR006769"/>
    </source>
</evidence>
<dbReference type="EC" id="3.5.4.26" evidence="15"/>
<sequence length="371" mass="40113">MEEALNLARMGLGYTSPNPTVGCVIVKDGEIVGRGYHHQAGTPHAEVWALREAKEKAKGATVYVTLEPCAHYGKTPPCARALVKAGVAKVVCAMLDPNPLVAGKGAAILRNAGIPVIVGLMSKEAVKMNEVFIKNMIVHKPFIAVKLAQSLDGCTASRTGKSKWITNDTARQEGHYLRSLYDAILVGINTVESDNPLLTSRTTRPGHERPKQPTRIILDSTGRIDLQALLVTDKQSPTIIVTTERCPESKRQALNTAGVEVIVAAADDEGRIDLNGLMDTLYKKGICSILIEGGSTVIGSFFDENLVDKLYVFTGHIIMGGKGKSSVGGKGINELSEAPELEYESVAIRNNNIFIEAYVKDREGAYVHWNH</sequence>
<feature type="binding site" evidence="17">
    <location>
        <begin position="294"/>
        <end position="300"/>
    </location>
    <ligand>
        <name>NADP(+)</name>
        <dbReference type="ChEBI" id="CHEBI:58349"/>
    </ligand>
</feature>
<evidence type="ECO:0000256" key="3">
    <source>
        <dbReference type="ARBA" id="ARBA00004910"/>
    </source>
</evidence>
<dbReference type="PROSITE" id="PS51747">
    <property type="entry name" value="CYT_DCMP_DEAMINASES_2"/>
    <property type="match status" value="1"/>
</dbReference>
<dbReference type="InterPro" id="IPR002125">
    <property type="entry name" value="CMP_dCMP_dom"/>
</dbReference>
<evidence type="ECO:0000256" key="11">
    <source>
        <dbReference type="ARBA" id="ARBA00023002"/>
    </source>
</evidence>
<evidence type="ECO:0000256" key="6">
    <source>
        <dbReference type="ARBA" id="ARBA00022619"/>
    </source>
</evidence>
<gene>
    <name evidence="20" type="primary">ribD</name>
    <name evidence="20" type="ORF">HMPREF9429_01368</name>
</gene>
<dbReference type="PANTHER" id="PTHR38011:SF7">
    <property type="entry name" value="2,5-DIAMINO-6-RIBOSYLAMINO-4(3H)-PYRIMIDINONE 5'-PHOSPHATE REDUCTASE"/>
    <property type="match status" value="1"/>
</dbReference>
<keyword evidence="21" id="KW-1185">Reference proteome</keyword>
<dbReference type="Pfam" id="PF01872">
    <property type="entry name" value="RibD_C"/>
    <property type="match status" value="1"/>
</dbReference>
<dbReference type="GO" id="GO:0008835">
    <property type="term" value="F:diaminohydroxyphosphoribosylaminopyrimidine deaminase activity"/>
    <property type="evidence" value="ECO:0007669"/>
    <property type="project" value="UniProtKB-EC"/>
</dbReference>
<feature type="binding site" evidence="17">
    <location>
        <position position="194"/>
    </location>
    <ligand>
        <name>NADP(+)</name>
        <dbReference type="ChEBI" id="CHEBI:58349"/>
    </ligand>
</feature>
<dbReference type="InterPro" id="IPR016192">
    <property type="entry name" value="APOBEC/CMP_deaminase_Zn-bd"/>
</dbReference>
<comment type="similarity">
    <text evidence="4 15">In the N-terminal section; belongs to the cytidine and deoxycytidylate deaminase family.</text>
</comment>
<keyword evidence="10 15" id="KW-0521">NADP</keyword>
<feature type="binding site" evidence="18">
    <location>
        <position position="69"/>
    </location>
    <ligand>
        <name>Zn(2+)</name>
        <dbReference type="ChEBI" id="CHEBI:29105"/>
        <note>catalytic</note>
    </ligand>
</feature>
<comment type="catalytic activity">
    <reaction evidence="14 15">
        <text>2,5-diamino-6-hydroxy-4-(5-phosphoribosylamino)-pyrimidine + H2O + H(+) = 5-amino-6-(5-phospho-D-ribosylamino)uracil + NH4(+)</text>
        <dbReference type="Rhea" id="RHEA:21868"/>
        <dbReference type="ChEBI" id="CHEBI:15377"/>
        <dbReference type="ChEBI" id="CHEBI:15378"/>
        <dbReference type="ChEBI" id="CHEBI:28938"/>
        <dbReference type="ChEBI" id="CHEBI:58453"/>
        <dbReference type="ChEBI" id="CHEBI:58614"/>
        <dbReference type="EC" id="3.5.4.26"/>
    </reaction>
</comment>
<evidence type="ECO:0000313" key="20">
    <source>
        <dbReference type="EMBL" id="EFQ04183.1"/>
    </source>
</evidence>
<dbReference type="EC" id="1.1.1.193" evidence="15"/>
<dbReference type="Gene3D" id="3.40.430.10">
    <property type="entry name" value="Dihydrofolate Reductase, subunit A"/>
    <property type="match status" value="1"/>
</dbReference>
<evidence type="ECO:0000259" key="19">
    <source>
        <dbReference type="PROSITE" id="PS51747"/>
    </source>
</evidence>
<feature type="binding site" evidence="18">
    <location>
        <position position="78"/>
    </location>
    <ligand>
        <name>Zn(2+)</name>
        <dbReference type="ChEBI" id="CHEBI:29105"/>
        <note>catalytic</note>
    </ligand>
</feature>
<comment type="similarity">
    <text evidence="5 15">In the C-terminal section; belongs to the HTP reductase family.</text>
</comment>
<comment type="pathway">
    <text evidence="3 15">Cofactor biosynthesis; riboflavin biosynthesis; 5-amino-6-(D-ribitylamino)uracil from GTP: step 3/4.</text>
</comment>
<feature type="binding site" evidence="17">
    <location>
        <position position="201"/>
    </location>
    <ligand>
        <name>substrate</name>
    </ligand>
</feature>
<dbReference type="InterPro" id="IPR004794">
    <property type="entry name" value="Eubact_RibD"/>
</dbReference>
<dbReference type="UniPathway" id="UPA00275">
    <property type="reaction ID" value="UER00401"/>
</dbReference>
<dbReference type="GO" id="GO:0050661">
    <property type="term" value="F:NADP binding"/>
    <property type="evidence" value="ECO:0007669"/>
    <property type="project" value="InterPro"/>
</dbReference>
<evidence type="ECO:0000256" key="18">
    <source>
        <dbReference type="PIRSR" id="PIRSR006769-3"/>
    </source>
</evidence>
<dbReference type="CDD" id="cd01284">
    <property type="entry name" value="Riboflavin_deaminase-reductase"/>
    <property type="match status" value="1"/>
</dbReference>
<dbReference type="PANTHER" id="PTHR38011">
    <property type="entry name" value="DIHYDROFOLATE REDUCTASE FAMILY PROTEIN (AFU_ORTHOLOGUE AFUA_8G06820)"/>
    <property type="match status" value="1"/>
</dbReference>
<dbReference type="InterPro" id="IPR016193">
    <property type="entry name" value="Cytidine_deaminase-like"/>
</dbReference>
<evidence type="ECO:0000313" key="21">
    <source>
        <dbReference type="Proteomes" id="UP000003195"/>
    </source>
</evidence>
<dbReference type="FunFam" id="3.40.140.10:FF:000025">
    <property type="entry name" value="Riboflavin biosynthesis protein RibD"/>
    <property type="match status" value="1"/>
</dbReference>
<comment type="function">
    <text evidence="1 15">Converts 2,5-diamino-6-(ribosylamino)-4(3h)-pyrimidinone 5'-phosphate into 5-amino-6-(ribosylamino)-2,4(1h,3h)-pyrimidinedione 5'-phosphate.</text>
</comment>
<evidence type="ECO:0000256" key="2">
    <source>
        <dbReference type="ARBA" id="ARBA00004882"/>
    </source>
</evidence>
<dbReference type="GO" id="GO:0008703">
    <property type="term" value="F:5-amino-6-(5-phosphoribosylamino)uracil reductase activity"/>
    <property type="evidence" value="ECO:0007669"/>
    <property type="project" value="UniProtKB-EC"/>
</dbReference>
<reference evidence="20 21" key="1">
    <citation type="submission" date="2010-08" db="EMBL/GenBank/DDBJ databases">
        <authorList>
            <person name="Weinstock G."/>
            <person name="Sodergren E."/>
            <person name="Clifton S."/>
            <person name="Fulton L."/>
            <person name="Fulton B."/>
            <person name="Courtney L."/>
            <person name="Fronick C."/>
            <person name="Harrison M."/>
            <person name="Strong C."/>
            <person name="Farmer C."/>
            <person name="Delahaunty K."/>
            <person name="Markovic C."/>
            <person name="Hall O."/>
            <person name="Minx P."/>
            <person name="Tomlinson C."/>
            <person name="Mitreva M."/>
            <person name="Hou S."/>
            <person name="Chen J."/>
            <person name="Wollam A."/>
            <person name="Pepin K.H."/>
            <person name="Johnson M."/>
            <person name="Bhonagiri V."/>
            <person name="Zhang X."/>
            <person name="Suruliraj S."/>
            <person name="Warren W."/>
            <person name="Chinwalla A."/>
            <person name="Mardis E.R."/>
            <person name="Wilson R.K."/>
        </authorList>
    </citation>
    <scope>NUCLEOTIDE SEQUENCE [LARGE SCALE GENOMIC DNA]</scope>
    <source>
        <strain evidence="20 21">F0359</strain>
    </source>
</reference>
<evidence type="ECO:0000256" key="9">
    <source>
        <dbReference type="ARBA" id="ARBA00022833"/>
    </source>
</evidence>
<dbReference type="Pfam" id="PF00383">
    <property type="entry name" value="dCMP_cyt_deam_1"/>
    <property type="match status" value="1"/>
</dbReference>
<evidence type="ECO:0000256" key="12">
    <source>
        <dbReference type="ARBA" id="ARBA00023268"/>
    </source>
</evidence>
<name>E2ZCJ6_9FIRM</name>
<feature type="binding site" evidence="17">
    <location>
        <position position="198"/>
    </location>
    <ligand>
        <name>substrate</name>
    </ligand>
</feature>
<comment type="caution">
    <text evidence="20">The sequence shown here is derived from an EMBL/GenBank/DDBJ whole genome shotgun (WGS) entry which is preliminary data.</text>
</comment>
<feature type="binding site" evidence="17">
    <location>
        <position position="190"/>
    </location>
    <ligand>
        <name>NADP(+)</name>
        <dbReference type="ChEBI" id="CHEBI:58349"/>
    </ligand>
</feature>
<proteinExistence type="inferred from homology"/>
<dbReference type="Gene3D" id="3.40.140.10">
    <property type="entry name" value="Cytidine Deaminase, domain 2"/>
    <property type="match status" value="1"/>
</dbReference>
<keyword evidence="6 15" id="KW-0686">Riboflavin biosynthesis</keyword>